<organism evidence="2">
    <name type="scientific">termite gut metagenome</name>
    <dbReference type="NCBI Taxonomy" id="433724"/>
    <lineage>
        <taxon>unclassified sequences</taxon>
        <taxon>metagenomes</taxon>
        <taxon>organismal metagenomes</taxon>
    </lineage>
</organism>
<dbReference type="EMBL" id="SNRY01001523">
    <property type="protein sequence ID" value="KAA6330293.1"/>
    <property type="molecule type" value="Genomic_DNA"/>
</dbReference>
<proteinExistence type="predicted"/>
<gene>
    <name evidence="2" type="ORF">EZS27_020987</name>
</gene>
<dbReference type="InterPro" id="IPR004017">
    <property type="entry name" value="Cys_rich_dom"/>
</dbReference>
<dbReference type="PANTHER" id="PTHR30296">
    <property type="entry name" value="UNCHARACTERIZED PROTEIN YKGE"/>
    <property type="match status" value="1"/>
</dbReference>
<evidence type="ECO:0000259" key="1">
    <source>
        <dbReference type="Pfam" id="PF02754"/>
    </source>
</evidence>
<name>A0A5J4RC71_9ZZZZ</name>
<dbReference type="GO" id="GO:0005829">
    <property type="term" value="C:cytosol"/>
    <property type="evidence" value="ECO:0007669"/>
    <property type="project" value="TreeGrafter"/>
</dbReference>
<feature type="domain" description="Cysteine-rich" evidence="1">
    <location>
        <begin position="130"/>
        <end position="224"/>
    </location>
</feature>
<feature type="domain" description="Cysteine-rich" evidence="1">
    <location>
        <begin position="7"/>
        <end position="86"/>
    </location>
</feature>
<protein>
    <submittedName>
        <fullName evidence="2">Lactate utilization protein A</fullName>
    </submittedName>
</protein>
<comment type="caution">
    <text evidence="2">The sequence shown here is derived from an EMBL/GenBank/DDBJ whole genome shotgun (WGS) entry which is preliminary data.</text>
</comment>
<accession>A0A5J4RC71</accession>
<sequence>MKKYKIGLFIPCYIDMFYPQVGIATLELLEKLGQDVAYPNKQTCCGQPLANSGSEDDAKATYQHFVRNFQGFDYIVSPSGSCVYHVRHHYDILEQTREVVNVRETVYELCEFLTDIIDIDDLKIRYPHKVGIHQSCHGLRGLKLASSSERMIDSYSKIHRLLEKAEGIELIELDRKDECCGFGGTFSIFEPDVSVKMGKDRIGDHERNGAEIITAADMSCLMHLEGILRRHKKSIQVKHIAEILNTNEL</sequence>
<dbReference type="Pfam" id="PF02754">
    <property type="entry name" value="CCG"/>
    <property type="match status" value="2"/>
</dbReference>
<evidence type="ECO:0000313" key="2">
    <source>
        <dbReference type="EMBL" id="KAA6330293.1"/>
    </source>
</evidence>
<dbReference type="GO" id="GO:0016491">
    <property type="term" value="F:oxidoreductase activity"/>
    <property type="evidence" value="ECO:0007669"/>
    <property type="project" value="UniProtKB-ARBA"/>
</dbReference>
<dbReference type="PANTHER" id="PTHR30296:SF0">
    <property type="entry name" value="LACTATE UTILIZATION PROTEIN A"/>
    <property type="match status" value="1"/>
</dbReference>
<dbReference type="AlphaFoldDB" id="A0A5J4RC71"/>
<reference evidence="2" key="1">
    <citation type="submission" date="2019-03" db="EMBL/GenBank/DDBJ databases">
        <title>Single cell metagenomics reveals metabolic interactions within the superorganism composed of flagellate Streblomastix strix and complex community of Bacteroidetes bacteria on its surface.</title>
        <authorList>
            <person name="Treitli S.C."/>
            <person name="Kolisko M."/>
            <person name="Husnik F."/>
            <person name="Keeling P."/>
            <person name="Hampl V."/>
        </authorList>
    </citation>
    <scope>NUCLEOTIDE SEQUENCE</scope>
    <source>
        <strain evidence="2">STM</strain>
    </source>
</reference>